<feature type="domain" description="Siphovirus-type tail component RIFT-related" evidence="1">
    <location>
        <begin position="17"/>
        <end position="119"/>
    </location>
</feature>
<dbReference type="InterPro" id="IPR054738">
    <property type="entry name" value="Siphovirus-type_tail_C"/>
</dbReference>
<dbReference type="EMBL" id="JBFMIA010000028">
    <property type="protein sequence ID" value="MEW9503235.1"/>
    <property type="molecule type" value="Genomic_DNA"/>
</dbReference>
<evidence type="ECO:0000313" key="3">
    <source>
        <dbReference type="EMBL" id="MEW9503235.1"/>
    </source>
</evidence>
<dbReference type="Gene3D" id="2.40.30.200">
    <property type="match status" value="1"/>
</dbReference>
<comment type="caution">
    <text evidence="3">The sequence shown here is derived from an EMBL/GenBank/DDBJ whole genome shotgun (WGS) entry which is preliminary data.</text>
</comment>
<dbReference type="Pfam" id="PF22768">
    <property type="entry name" value="SPP1_Dit"/>
    <property type="match status" value="1"/>
</dbReference>
<sequence>MITFNGYDLTDLIQVTDINGRGPLSQTIISQSIPGKDGSFFQRRQLTERTLSVSFVVIADFLEDLRDKVDTLNSILITDKEVPIIFSDEPDKTYYGILEGDSDIDETVFIGQGTVSFLCSDPFKYGQETSIELEEETVVNVQGTYGTYPKLEVRFETQSDEFVITRSDTGQFVRIIRDFSPNDFLEVDFATGKIIINENVSMATLDWSNSDFFMLSPGSQEITISPSTNSKLIWTPRWL</sequence>
<organism evidence="3 4">
    <name type="scientific">Jeotgalibacillus marinus</name>
    <dbReference type="NCBI Taxonomy" id="86667"/>
    <lineage>
        <taxon>Bacteria</taxon>
        <taxon>Bacillati</taxon>
        <taxon>Bacillota</taxon>
        <taxon>Bacilli</taxon>
        <taxon>Bacillales</taxon>
        <taxon>Caryophanaceae</taxon>
        <taxon>Jeotgalibacillus</taxon>
    </lineage>
</organism>
<reference evidence="3 4" key="1">
    <citation type="journal article" date="1979" name="Int. J. Syst. Evol. Microbiol.">
        <title>Bacillus globisporus subsp. marinus subsp. nov.</title>
        <authorList>
            <person name="Liu H."/>
        </authorList>
    </citation>
    <scope>NUCLEOTIDE SEQUENCE [LARGE SCALE GENOMIC DNA]</scope>
    <source>
        <strain evidence="3 4">DSM 1297</strain>
    </source>
</reference>
<dbReference type="NCBIfam" id="TIGR01633">
    <property type="entry name" value="phi3626_gp14_N"/>
    <property type="match status" value="1"/>
</dbReference>
<feature type="domain" description="Siphovirus-type tail component C-terminal" evidence="2">
    <location>
        <begin position="142"/>
        <end position="238"/>
    </location>
</feature>
<evidence type="ECO:0000259" key="1">
    <source>
        <dbReference type="Pfam" id="PF05709"/>
    </source>
</evidence>
<dbReference type="Gene3D" id="2.60.120.860">
    <property type="match status" value="1"/>
</dbReference>
<dbReference type="Pfam" id="PF05709">
    <property type="entry name" value="Sipho_tail"/>
    <property type="match status" value="1"/>
</dbReference>
<keyword evidence="4" id="KW-1185">Reference proteome</keyword>
<gene>
    <name evidence="3" type="ORF">AB1471_15765</name>
</gene>
<protein>
    <submittedName>
        <fullName evidence="3">Distal tail protein Dit</fullName>
    </submittedName>
</protein>
<dbReference type="InterPro" id="IPR006520">
    <property type="entry name" value="Dit_BPSPP_N"/>
</dbReference>
<name>A0ABV3Q7A3_9BACL</name>
<dbReference type="Proteomes" id="UP001556040">
    <property type="component" value="Unassembled WGS sequence"/>
</dbReference>
<proteinExistence type="predicted"/>
<accession>A0ABV3Q7A3</accession>
<dbReference type="InterPro" id="IPR008841">
    <property type="entry name" value="Siphovirus-type_tail_N"/>
</dbReference>
<evidence type="ECO:0000259" key="2">
    <source>
        <dbReference type="Pfam" id="PF22768"/>
    </source>
</evidence>
<evidence type="ECO:0000313" key="4">
    <source>
        <dbReference type="Proteomes" id="UP001556040"/>
    </source>
</evidence>
<dbReference type="RefSeq" id="WP_367780724.1">
    <property type="nucleotide sequence ID" value="NZ_JBFMIA010000028.1"/>
</dbReference>